<keyword evidence="3" id="KW-1185">Reference proteome</keyword>
<evidence type="ECO:0000313" key="2">
    <source>
        <dbReference type="EMBL" id="GAA3614794.1"/>
    </source>
</evidence>
<dbReference type="SUPFAM" id="SSF88659">
    <property type="entry name" value="Sigma3 and sigma4 domains of RNA polymerase sigma factors"/>
    <property type="match status" value="1"/>
</dbReference>
<protein>
    <recommendedName>
        <fullName evidence="4">Sigma-70 family RNA polymerase sigma factor</fullName>
    </recommendedName>
</protein>
<feature type="region of interest" description="Disordered" evidence="1">
    <location>
        <begin position="191"/>
        <end position="219"/>
    </location>
</feature>
<evidence type="ECO:0008006" key="4">
    <source>
        <dbReference type="Google" id="ProtNLM"/>
    </source>
</evidence>
<proteinExistence type="predicted"/>
<reference evidence="3" key="1">
    <citation type="journal article" date="2019" name="Int. J. Syst. Evol. Microbiol.">
        <title>The Global Catalogue of Microorganisms (GCM) 10K type strain sequencing project: providing services to taxonomists for standard genome sequencing and annotation.</title>
        <authorList>
            <consortium name="The Broad Institute Genomics Platform"/>
            <consortium name="The Broad Institute Genome Sequencing Center for Infectious Disease"/>
            <person name="Wu L."/>
            <person name="Ma J."/>
        </authorList>
    </citation>
    <scope>NUCLEOTIDE SEQUENCE [LARGE SCALE GENOMIC DNA]</scope>
    <source>
        <strain evidence="3">JCM 16929</strain>
    </source>
</reference>
<organism evidence="2 3">
    <name type="scientific">Microlunatus ginsengisoli</name>
    <dbReference type="NCBI Taxonomy" id="363863"/>
    <lineage>
        <taxon>Bacteria</taxon>
        <taxon>Bacillati</taxon>
        <taxon>Actinomycetota</taxon>
        <taxon>Actinomycetes</taxon>
        <taxon>Propionibacteriales</taxon>
        <taxon>Propionibacteriaceae</taxon>
        <taxon>Microlunatus</taxon>
    </lineage>
</organism>
<feature type="compositionally biased region" description="Pro residues" evidence="1">
    <location>
        <begin position="210"/>
        <end position="219"/>
    </location>
</feature>
<evidence type="ECO:0000313" key="3">
    <source>
        <dbReference type="Proteomes" id="UP001501490"/>
    </source>
</evidence>
<gene>
    <name evidence="2" type="ORF">GCM10022236_15910</name>
</gene>
<dbReference type="Proteomes" id="UP001501490">
    <property type="component" value="Unassembled WGS sequence"/>
</dbReference>
<comment type="caution">
    <text evidence="2">The sequence shown here is derived from an EMBL/GenBank/DDBJ whole genome shotgun (WGS) entry which is preliminary data.</text>
</comment>
<dbReference type="EMBL" id="BAABAB010000010">
    <property type="protein sequence ID" value="GAA3614794.1"/>
    <property type="molecule type" value="Genomic_DNA"/>
</dbReference>
<feature type="region of interest" description="Disordered" evidence="1">
    <location>
        <begin position="1"/>
        <end position="29"/>
    </location>
</feature>
<evidence type="ECO:0000256" key="1">
    <source>
        <dbReference type="SAM" id="MobiDB-lite"/>
    </source>
</evidence>
<accession>A0ABP6ZMT0</accession>
<sequence length="219" mass="23933">MSAVHAPTTPPAARRTRGRRPVTSADVRSQAKAVVRSRWPGLNPDYVGWRTVARYRTQTAAGQFPDDLVTWTRSAVYELAVEDQRADRGATAHAVELDALLHELAHPAARLVDRAVLGRAVAHLHPRDIMILRLLLAGHRRPTVADRVGVGTGEIDAAYGRARARLRATIGADPQLQAALRRAHELLQQASAAAQRPRLRPMPRFARRGAPPPLRSGVA</sequence>
<name>A0ABP6ZMT0_9ACTN</name>
<dbReference type="RefSeq" id="WP_344803152.1">
    <property type="nucleotide sequence ID" value="NZ_BAABAB010000010.1"/>
</dbReference>
<feature type="compositionally biased region" description="Basic residues" evidence="1">
    <location>
        <begin position="197"/>
        <end position="207"/>
    </location>
</feature>
<dbReference type="InterPro" id="IPR013324">
    <property type="entry name" value="RNA_pol_sigma_r3/r4-like"/>
</dbReference>